<keyword evidence="6" id="KW-0175">Coiled coil</keyword>
<dbReference type="AlphaFoldDB" id="A0A9W2XMK8"/>
<dbReference type="Proteomes" id="UP000515150">
    <property type="component" value="Chromosome 2"/>
</dbReference>
<keyword evidence="7" id="KW-0206">Cytoskeleton</keyword>
<evidence type="ECO:0000256" key="8">
    <source>
        <dbReference type="ARBA" id="ARBA00025273"/>
    </source>
</evidence>
<evidence type="ECO:0000256" key="4">
    <source>
        <dbReference type="ARBA" id="ARBA00022490"/>
    </source>
</evidence>
<dbReference type="OrthoDB" id="2020926at2759"/>
<sequence length="288" mass="32455">MKQVGMDLSSAPCSQPADKTFVYLWTCTRFQTEENAQIQRSLYFASQRGRELHHSEHLQELQRTQLCSRPAELQRGLDKLAVRLVPWQPPDSGASSTEAVKVEDMMVLVDSLLENTCTGDDQTMDPDHGAQSEWCRTPPTPFTLGSMVSHFQKLFDVLSLSGVYPRMNEVYTRLGEMTTAIRNLRDVLDLAGYRPLVEACSCSGCHYTPLTWRTNQVKLDNLHWRSDSRVPPAEVVNTVSSLVSSTKRSAGLRDVLVDSDIDSILVKVKQHEEFFPAFHGLATELLHM</sequence>
<comment type="subunit">
    <text evidence="2">Directly interacts with tubulin-gamma; this interaction determines centrosomal localization.</text>
</comment>
<evidence type="ECO:0000313" key="9">
    <source>
        <dbReference type="Proteomes" id="UP000515150"/>
    </source>
</evidence>
<dbReference type="InterPro" id="IPR037692">
    <property type="entry name" value="CEP70"/>
</dbReference>
<evidence type="ECO:0000256" key="7">
    <source>
        <dbReference type="ARBA" id="ARBA00023212"/>
    </source>
</evidence>
<dbReference type="GeneID" id="114843024"/>
<evidence type="ECO:0000256" key="5">
    <source>
        <dbReference type="ARBA" id="ARBA00022803"/>
    </source>
</evidence>
<evidence type="ECO:0000256" key="6">
    <source>
        <dbReference type="ARBA" id="ARBA00023054"/>
    </source>
</evidence>
<dbReference type="RefSeq" id="XP_055362860.1">
    <property type="nucleotide sequence ID" value="XM_055506885.1"/>
</dbReference>
<keyword evidence="9" id="KW-1185">Reference proteome</keyword>
<evidence type="ECO:0000256" key="1">
    <source>
        <dbReference type="ARBA" id="ARBA00004300"/>
    </source>
</evidence>
<evidence type="ECO:0000256" key="2">
    <source>
        <dbReference type="ARBA" id="ARBA00011832"/>
    </source>
</evidence>
<comment type="subcellular location">
    <subcellularLocation>
        <location evidence="1">Cytoplasm</location>
        <location evidence="1">Cytoskeleton</location>
        <location evidence="1">Microtubule organizing center</location>
        <location evidence="1">Centrosome</location>
    </subcellularLocation>
</comment>
<dbReference type="GO" id="GO:0060271">
    <property type="term" value="P:cilium assembly"/>
    <property type="evidence" value="ECO:0007669"/>
    <property type="project" value="InterPro"/>
</dbReference>
<name>A0A9W2XMK8_BETSP</name>
<organism evidence="9 10">
    <name type="scientific">Betta splendens</name>
    <name type="common">Siamese fighting fish</name>
    <dbReference type="NCBI Taxonomy" id="158456"/>
    <lineage>
        <taxon>Eukaryota</taxon>
        <taxon>Metazoa</taxon>
        <taxon>Chordata</taxon>
        <taxon>Craniata</taxon>
        <taxon>Vertebrata</taxon>
        <taxon>Euteleostomi</taxon>
        <taxon>Actinopterygii</taxon>
        <taxon>Neopterygii</taxon>
        <taxon>Teleostei</taxon>
        <taxon>Neoteleostei</taxon>
        <taxon>Acanthomorphata</taxon>
        <taxon>Anabantaria</taxon>
        <taxon>Anabantiformes</taxon>
        <taxon>Anabantoidei</taxon>
        <taxon>Osphronemidae</taxon>
        <taxon>Betta</taxon>
    </lineage>
</organism>
<evidence type="ECO:0000313" key="10">
    <source>
        <dbReference type="RefSeq" id="XP_055362860.1"/>
    </source>
</evidence>
<keyword evidence="4" id="KW-0963">Cytoplasm</keyword>
<keyword evidence="5" id="KW-0802">TPR repeat</keyword>
<dbReference type="KEGG" id="bspl:114843024"/>
<comment type="function">
    <text evidence="8">Plays a role in the organization of both preexisting and nascent microtubules in interphase cells. During mitosis, required for the organization and orientation of the mitotic spindle.</text>
</comment>
<accession>A0A9W2XMK8</accession>
<evidence type="ECO:0000256" key="3">
    <source>
        <dbReference type="ARBA" id="ARBA00018408"/>
    </source>
</evidence>
<protein>
    <recommendedName>
        <fullName evidence="3">Centrosomal protein of 70 kDa</fullName>
    </recommendedName>
</protein>
<dbReference type="GO" id="GO:0070507">
    <property type="term" value="P:regulation of microtubule cytoskeleton organization"/>
    <property type="evidence" value="ECO:0007669"/>
    <property type="project" value="InterPro"/>
</dbReference>
<dbReference type="GO" id="GO:0043015">
    <property type="term" value="F:gamma-tubulin binding"/>
    <property type="evidence" value="ECO:0007669"/>
    <property type="project" value="InterPro"/>
</dbReference>
<gene>
    <name evidence="10" type="primary">LOC114843024</name>
</gene>
<dbReference type="PANTHER" id="PTHR14594:SF1">
    <property type="entry name" value="CENTROSOMAL PROTEIN OF 70 KDA"/>
    <property type="match status" value="1"/>
</dbReference>
<proteinExistence type="predicted"/>
<dbReference type="GO" id="GO:0005813">
    <property type="term" value="C:centrosome"/>
    <property type="evidence" value="ECO:0007669"/>
    <property type="project" value="UniProtKB-SubCell"/>
</dbReference>
<dbReference type="PANTHER" id="PTHR14594">
    <property type="entry name" value="CENTROSOMAL PROTEIN OF 70 KDA"/>
    <property type="match status" value="1"/>
</dbReference>
<reference evidence="10" key="1">
    <citation type="submission" date="2025-08" db="UniProtKB">
        <authorList>
            <consortium name="RefSeq"/>
        </authorList>
    </citation>
    <scope>IDENTIFICATION</scope>
</reference>